<dbReference type="Proteomes" id="UP001604277">
    <property type="component" value="Unassembled WGS sequence"/>
</dbReference>
<protein>
    <submittedName>
        <fullName evidence="1">Uncharacterized protein</fullName>
    </submittedName>
</protein>
<dbReference type="AlphaFoldDB" id="A0ABD1UWH1"/>
<dbReference type="EMBL" id="JBFOLJ010000006">
    <property type="protein sequence ID" value="KAL2529404.1"/>
    <property type="molecule type" value="Genomic_DNA"/>
</dbReference>
<evidence type="ECO:0000313" key="2">
    <source>
        <dbReference type="Proteomes" id="UP001604277"/>
    </source>
</evidence>
<proteinExistence type="predicted"/>
<accession>A0ABD1UWH1</accession>
<gene>
    <name evidence="1" type="ORF">Fot_22005</name>
</gene>
<evidence type="ECO:0000313" key="1">
    <source>
        <dbReference type="EMBL" id="KAL2529404.1"/>
    </source>
</evidence>
<keyword evidence="2" id="KW-1185">Reference proteome</keyword>
<sequence>MEEMNTFQSHVLNCELYKVFAMKVDELRSKVVGAEDIDTLHSENIRPFKKAESQLRACQNMVHAKDKELTEALAELSKANDLLTILGVPGYADLKDPAGT</sequence>
<organism evidence="1 2">
    <name type="scientific">Forsythia ovata</name>
    <dbReference type="NCBI Taxonomy" id="205694"/>
    <lineage>
        <taxon>Eukaryota</taxon>
        <taxon>Viridiplantae</taxon>
        <taxon>Streptophyta</taxon>
        <taxon>Embryophyta</taxon>
        <taxon>Tracheophyta</taxon>
        <taxon>Spermatophyta</taxon>
        <taxon>Magnoliopsida</taxon>
        <taxon>eudicotyledons</taxon>
        <taxon>Gunneridae</taxon>
        <taxon>Pentapetalae</taxon>
        <taxon>asterids</taxon>
        <taxon>lamiids</taxon>
        <taxon>Lamiales</taxon>
        <taxon>Oleaceae</taxon>
        <taxon>Forsythieae</taxon>
        <taxon>Forsythia</taxon>
    </lineage>
</organism>
<name>A0ABD1UWH1_9LAMI</name>
<comment type="caution">
    <text evidence="1">The sequence shown here is derived from an EMBL/GenBank/DDBJ whole genome shotgun (WGS) entry which is preliminary data.</text>
</comment>
<reference evidence="2" key="1">
    <citation type="submission" date="2024-07" db="EMBL/GenBank/DDBJ databases">
        <title>Two chromosome-level genome assemblies of Korean endemic species Abeliophyllum distichum and Forsythia ovata (Oleaceae).</title>
        <authorList>
            <person name="Jang H."/>
        </authorList>
    </citation>
    <scope>NUCLEOTIDE SEQUENCE [LARGE SCALE GENOMIC DNA]</scope>
</reference>